<dbReference type="SUPFAM" id="SSF56784">
    <property type="entry name" value="HAD-like"/>
    <property type="match status" value="1"/>
</dbReference>
<feature type="compositionally biased region" description="Basic and acidic residues" evidence="10">
    <location>
        <begin position="371"/>
        <end position="400"/>
    </location>
</feature>
<protein>
    <recommendedName>
        <fullName evidence="6 9">RNA polymerase II subunit A C-terminal domain phosphatase</fullName>
        <ecNumber evidence="2 9">3.1.3.16</ecNumber>
    </recommendedName>
</protein>
<accession>A0A6L2PI87</accession>
<dbReference type="CDD" id="cd17729">
    <property type="entry name" value="BRCT_CTDP1"/>
    <property type="match status" value="1"/>
</dbReference>
<dbReference type="PROSITE" id="PS50969">
    <property type="entry name" value="FCP1"/>
    <property type="match status" value="1"/>
</dbReference>
<dbReference type="Gene3D" id="1.10.287.10">
    <property type="entry name" value="S15/NS1, RNA-binding"/>
    <property type="match status" value="1"/>
</dbReference>
<keyword evidence="14" id="KW-1185">Reference proteome</keyword>
<feature type="compositionally biased region" description="Basic and acidic residues" evidence="10">
    <location>
        <begin position="300"/>
        <end position="355"/>
    </location>
</feature>
<dbReference type="AlphaFoldDB" id="A0A6L2PI87"/>
<keyword evidence="3 9" id="KW-0378">Hydrolase</keyword>
<dbReference type="Pfam" id="PF26077">
    <property type="entry name" value="BSH_Fcp1"/>
    <property type="match status" value="1"/>
</dbReference>
<dbReference type="FunFam" id="3.40.50.1000:FF:000040">
    <property type="entry name" value="RNA polymerase II subunit A C-terminal domain phosphatase"/>
    <property type="match status" value="1"/>
</dbReference>
<dbReference type="EC" id="3.1.3.16" evidence="2 9"/>
<comment type="function">
    <text evidence="9">This promotes the activity of RNA polymerase II.</text>
</comment>
<dbReference type="Gene3D" id="3.40.50.10190">
    <property type="entry name" value="BRCT domain"/>
    <property type="match status" value="1"/>
</dbReference>
<dbReference type="SMART" id="SM00577">
    <property type="entry name" value="CPDc"/>
    <property type="match status" value="1"/>
</dbReference>
<dbReference type="PANTHER" id="PTHR23081:SF36">
    <property type="entry name" value="RNA POLYMERASE II SUBUNIT A C-TERMINAL DOMAIN PHOSPHATASE"/>
    <property type="match status" value="1"/>
</dbReference>
<dbReference type="EMBL" id="BLKM01000211">
    <property type="protein sequence ID" value="GFG30305.1"/>
    <property type="molecule type" value="Genomic_DNA"/>
</dbReference>
<dbReference type="CDD" id="cd07521">
    <property type="entry name" value="HAD_FCP1-like"/>
    <property type="match status" value="1"/>
</dbReference>
<evidence type="ECO:0000256" key="9">
    <source>
        <dbReference type="RuleBase" id="RU366066"/>
    </source>
</evidence>
<dbReference type="SUPFAM" id="SSF52113">
    <property type="entry name" value="BRCT domain"/>
    <property type="match status" value="1"/>
</dbReference>
<evidence type="ECO:0000256" key="7">
    <source>
        <dbReference type="ARBA" id="ARBA00047761"/>
    </source>
</evidence>
<dbReference type="InterPro" id="IPR011947">
    <property type="entry name" value="FCP1_euk"/>
</dbReference>
<dbReference type="Pfam" id="PF03031">
    <property type="entry name" value="NIF"/>
    <property type="match status" value="1"/>
</dbReference>
<name>A0A6L2PI87_COPFO</name>
<evidence type="ECO:0000256" key="4">
    <source>
        <dbReference type="ARBA" id="ARBA00022912"/>
    </source>
</evidence>
<dbReference type="InParanoid" id="A0A6L2PI87"/>
<feature type="region of interest" description="Disordered" evidence="10">
    <location>
        <begin position="296"/>
        <end position="415"/>
    </location>
</feature>
<dbReference type="InterPro" id="IPR011053">
    <property type="entry name" value="Single_hybrid_motif"/>
</dbReference>
<dbReference type="Pfam" id="PF00533">
    <property type="entry name" value="BRCT"/>
    <property type="match status" value="1"/>
</dbReference>
<comment type="caution">
    <text evidence="13">The sequence shown here is derived from an EMBL/GenBank/DDBJ whole genome shotgun (WGS) entry which is preliminary data.</text>
</comment>
<dbReference type="FunFam" id="3.40.50.10190:FF:000007">
    <property type="entry name" value="RNA polymerase II subunit A C-terminal domain phosphatase"/>
    <property type="match status" value="1"/>
</dbReference>
<dbReference type="InterPro" id="IPR036420">
    <property type="entry name" value="BRCT_dom_sf"/>
</dbReference>
<dbReference type="Gene3D" id="2.40.50.100">
    <property type="match status" value="1"/>
</dbReference>
<keyword evidence="4" id="KW-0904">Protein phosphatase</keyword>
<dbReference type="InterPro" id="IPR001357">
    <property type="entry name" value="BRCT_dom"/>
</dbReference>
<dbReference type="FunCoup" id="A0A6L2PI87">
    <property type="interactions" value="983"/>
</dbReference>
<dbReference type="PANTHER" id="PTHR23081">
    <property type="entry name" value="RNA POLYMERASE II CTD PHOSPHATASE"/>
    <property type="match status" value="1"/>
</dbReference>
<gene>
    <name evidence="13" type="ORF">Cfor_01537</name>
</gene>
<dbReference type="Gene3D" id="3.40.50.1000">
    <property type="entry name" value="HAD superfamily/HAD-like"/>
    <property type="match status" value="1"/>
</dbReference>
<evidence type="ECO:0000256" key="8">
    <source>
        <dbReference type="ARBA" id="ARBA00048336"/>
    </source>
</evidence>
<dbReference type="GO" id="GO:0005634">
    <property type="term" value="C:nucleus"/>
    <property type="evidence" value="ECO:0007669"/>
    <property type="project" value="UniProtKB-SubCell"/>
</dbReference>
<feature type="domain" description="FCP1 homology" evidence="12">
    <location>
        <begin position="140"/>
        <end position="304"/>
    </location>
</feature>
<organism evidence="13 14">
    <name type="scientific">Coptotermes formosanus</name>
    <name type="common">Formosan subterranean termite</name>
    <dbReference type="NCBI Taxonomy" id="36987"/>
    <lineage>
        <taxon>Eukaryota</taxon>
        <taxon>Metazoa</taxon>
        <taxon>Ecdysozoa</taxon>
        <taxon>Arthropoda</taxon>
        <taxon>Hexapoda</taxon>
        <taxon>Insecta</taxon>
        <taxon>Pterygota</taxon>
        <taxon>Neoptera</taxon>
        <taxon>Polyneoptera</taxon>
        <taxon>Dictyoptera</taxon>
        <taxon>Blattodea</taxon>
        <taxon>Blattoidea</taxon>
        <taxon>Termitoidae</taxon>
        <taxon>Rhinotermitidae</taxon>
        <taxon>Coptotermes</taxon>
    </lineage>
</organism>
<evidence type="ECO:0000256" key="3">
    <source>
        <dbReference type="ARBA" id="ARBA00022801"/>
    </source>
</evidence>
<feature type="region of interest" description="Disordered" evidence="10">
    <location>
        <begin position="635"/>
        <end position="671"/>
    </location>
</feature>
<proteinExistence type="predicted"/>
<keyword evidence="5 9" id="KW-0539">Nucleus</keyword>
<evidence type="ECO:0000256" key="2">
    <source>
        <dbReference type="ARBA" id="ARBA00013081"/>
    </source>
</evidence>
<evidence type="ECO:0000313" key="14">
    <source>
        <dbReference type="Proteomes" id="UP000502823"/>
    </source>
</evidence>
<reference evidence="14" key="1">
    <citation type="submission" date="2020-01" db="EMBL/GenBank/DDBJ databases">
        <title>Draft genome sequence of the Termite Coptotermes fromosanus.</title>
        <authorList>
            <person name="Itakura S."/>
            <person name="Yosikawa Y."/>
            <person name="Umezawa K."/>
        </authorList>
    </citation>
    <scope>NUCLEOTIDE SEQUENCE [LARGE SCALE GENOMIC DNA]</scope>
</reference>
<dbReference type="SUPFAM" id="SSF51230">
    <property type="entry name" value="Single hybrid motif"/>
    <property type="match status" value="1"/>
</dbReference>
<dbReference type="GO" id="GO:0008420">
    <property type="term" value="F:RNA polymerase II CTD heptapeptide repeat phosphatase activity"/>
    <property type="evidence" value="ECO:0007669"/>
    <property type="project" value="UniProtKB-UniRule"/>
</dbReference>
<evidence type="ECO:0000256" key="6">
    <source>
        <dbReference type="ARBA" id="ARBA00040602"/>
    </source>
</evidence>
<feature type="domain" description="BRCT" evidence="11">
    <location>
        <begin position="461"/>
        <end position="555"/>
    </location>
</feature>
<dbReference type="InterPro" id="IPR004274">
    <property type="entry name" value="FCP1_dom"/>
</dbReference>
<comment type="catalytic activity">
    <reaction evidence="8 9">
        <text>O-phospho-L-threonyl-[protein] + H2O = L-threonyl-[protein] + phosphate</text>
        <dbReference type="Rhea" id="RHEA:47004"/>
        <dbReference type="Rhea" id="RHEA-COMP:11060"/>
        <dbReference type="Rhea" id="RHEA-COMP:11605"/>
        <dbReference type="ChEBI" id="CHEBI:15377"/>
        <dbReference type="ChEBI" id="CHEBI:30013"/>
        <dbReference type="ChEBI" id="CHEBI:43474"/>
        <dbReference type="ChEBI" id="CHEBI:61977"/>
        <dbReference type="EC" id="3.1.3.16"/>
    </reaction>
</comment>
<dbReference type="InterPro" id="IPR036412">
    <property type="entry name" value="HAD-like_sf"/>
</dbReference>
<dbReference type="SMART" id="SM00292">
    <property type="entry name" value="BRCT"/>
    <property type="match status" value="1"/>
</dbReference>
<dbReference type="NCBIfam" id="TIGR02250">
    <property type="entry name" value="FCP1_euk"/>
    <property type="match status" value="1"/>
</dbReference>
<dbReference type="InterPro" id="IPR058785">
    <property type="entry name" value="BSH_FCP1"/>
</dbReference>
<evidence type="ECO:0000259" key="12">
    <source>
        <dbReference type="PROSITE" id="PS50969"/>
    </source>
</evidence>
<evidence type="ECO:0000313" key="13">
    <source>
        <dbReference type="EMBL" id="GFG30305.1"/>
    </source>
</evidence>
<dbReference type="PROSITE" id="PS50172">
    <property type="entry name" value="BRCT"/>
    <property type="match status" value="1"/>
</dbReference>
<comment type="subcellular location">
    <subcellularLocation>
        <location evidence="1 9">Nucleus</location>
    </subcellularLocation>
</comment>
<dbReference type="Proteomes" id="UP000502823">
    <property type="component" value="Unassembled WGS sequence"/>
</dbReference>
<sequence length="671" mass="75411">MGAEVVEIVLPTGKSAKILKWKVKEGTIVSVGRVILLYDINPNNGKEEQKKLKANQVGTVRKLLAKEGEIVHPGDVLLQLEECTHPTVMKDMCAECGADLRKQDQTQQNASVPMVHSIPELKVSKEQAKILGKADEERLLIDRKLVLLVDLDQTLIHTTNDNIPANLKDVYHFQLYGSGSPWYHTRLRPGTQKFLSEMSRYYELHICTFGARNYAHMIAMFLDHDGQFFSHRILSRDECFNPHSKTANLAALFPCGDNLVCIIDDREDVWNFAPNLIHVKPYHFFQHTGDINAPPGLAKCENDDKEGDKHTKESCRVNKQSRDLLGDLDKDGGNRDREVTIKKQEGDKMSSRDLTGDLELSDEEEPATAKAGDRKCSEEAEQKEKRLETETKQKDGRELVTDAGGGESKGGGEDDLVEVEDEDDYLVYLEEILKTVHKAFYDLYDELNGEVPDLKSVIPYVRRKLLAGTSLVFSGLVPTHTPLEKNRAYLVARSMGAQVTQDLTPETTHLVAVRPGTAKVNAARRAARNIFVVTPDWLWCCAERWEKVDERLFPLSRGGSANRHPPPHCGSPEHIPTHLQPATRRRTSSGRFMDTINPLMSFSSEDIANMDREVEDIFNESESEGEPDNKVFEQHKLGRSQVRNLESADESSSSSADTVSVENITDKGRFE</sequence>
<dbReference type="InterPro" id="IPR023214">
    <property type="entry name" value="HAD_sf"/>
</dbReference>
<feature type="region of interest" description="Disordered" evidence="10">
    <location>
        <begin position="558"/>
        <end position="587"/>
    </location>
</feature>
<dbReference type="InterPro" id="IPR039189">
    <property type="entry name" value="Fcp1"/>
</dbReference>
<comment type="catalytic activity">
    <reaction evidence="7 9">
        <text>O-phospho-L-seryl-[protein] + H2O = L-seryl-[protein] + phosphate</text>
        <dbReference type="Rhea" id="RHEA:20629"/>
        <dbReference type="Rhea" id="RHEA-COMP:9863"/>
        <dbReference type="Rhea" id="RHEA-COMP:11604"/>
        <dbReference type="ChEBI" id="CHEBI:15377"/>
        <dbReference type="ChEBI" id="CHEBI:29999"/>
        <dbReference type="ChEBI" id="CHEBI:43474"/>
        <dbReference type="ChEBI" id="CHEBI:83421"/>
        <dbReference type="EC" id="3.1.3.16"/>
    </reaction>
</comment>
<evidence type="ECO:0000256" key="1">
    <source>
        <dbReference type="ARBA" id="ARBA00004123"/>
    </source>
</evidence>
<dbReference type="CDD" id="cd06849">
    <property type="entry name" value="lipoyl_domain"/>
    <property type="match status" value="1"/>
</dbReference>
<dbReference type="OrthoDB" id="10249888at2759"/>
<evidence type="ECO:0000259" key="11">
    <source>
        <dbReference type="PROSITE" id="PS50172"/>
    </source>
</evidence>
<evidence type="ECO:0000256" key="5">
    <source>
        <dbReference type="ARBA" id="ARBA00023242"/>
    </source>
</evidence>
<evidence type="ECO:0000256" key="10">
    <source>
        <dbReference type="SAM" id="MobiDB-lite"/>
    </source>
</evidence>